<dbReference type="CDD" id="cd00060">
    <property type="entry name" value="FHA"/>
    <property type="match status" value="1"/>
</dbReference>
<name>M1LU48_9CLOT</name>
<dbReference type="OrthoDB" id="1877723at2"/>
<feature type="domain" description="FHA" evidence="2">
    <location>
        <begin position="508"/>
        <end position="558"/>
    </location>
</feature>
<dbReference type="SUPFAM" id="SSF54495">
    <property type="entry name" value="UBC-like"/>
    <property type="match status" value="1"/>
</dbReference>
<dbReference type="PROSITE" id="PS50006">
    <property type="entry name" value="FHA_DOMAIN"/>
    <property type="match status" value="1"/>
</dbReference>
<proteinExistence type="predicted"/>
<protein>
    <submittedName>
        <fullName evidence="3">Ubiquitin-protein ligase</fullName>
    </submittedName>
</protein>
<evidence type="ECO:0000256" key="1">
    <source>
        <dbReference type="SAM" id="Phobius"/>
    </source>
</evidence>
<sequence length="581" mass="63768">MNARLRRITADYEEIKKNFDGHKNIIVEPIGIEPAEKYKVTYYINGIYLNGEGKIETLNKHVIMITLHSEYPRYKPICTIETPIWHPNFKDGQICIGDIWGAGEALSDIVINIGDMIQYKSWNSFSPLSADAAKWAIENKHLFPVGNIDLWTGEEISETQASNFDIDILSDDEAIEEEESFNVVESLQAEEKVIIENNEDSEIIENGLEIATTLLEEAQENDFDITEEELEGIEFVPAAARLQNSQPVVTKEKRINFKTIFFKGILYGLIGGIIGWILSELAPISYEKILAFKGYTIHGLARDFALGKITREQYYSIRGTAVIIDSCLFSSIIGGTIGAFMGAGEGLYYGSKKKALKYGFIGLVVSLLIGLVGGFLGQLSYTLLLHDNRNASEIYEGFARAIGWAVLGTGVGVSVGLIRAEKIRIINCLLGGIIGGFIGGFLFNFIAEGFNIGEFDGGIVARGIGITIMGALIGLGIGMLEQFAKTAWLKVVRGEFEGKEYLVFQGITSIGNSGKNTIALFKDKLVAPKHCDIVQEGNKYVIIDKGSPSGTIVNGMRITRHVLKKGDAISIGNSVLVFNTK</sequence>
<evidence type="ECO:0000313" key="3">
    <source>
        <dbReference type="EMBL" id="AGF56585.1"/>
    </source>
</evidence>
<dbReference type="PATRIC" id="fig|931276.5.peg.2837"/>
<feature type="transmembrane region" description="Helical" evidence="1">
    <location>
        <begin position="321"/>
        <end position="343"/>
    </location>
</feature>
<evidence type="ECO:0000313" key="4">
    <source>
        <dbReference type="Proteomes" id="UP000011728"/>
    </source>
</evidence>
<keyword evidence="1" id="KW-1133">Transmembrane helix</keyword>
<dbReference type="InterPro" id="IPR000608">
    <property type="entry name" value="UBC"/>
</dbReference>
<feature type="transmembrane region" description="Helical" evidence="1">
    <location>
        <begin position="355"/>
        <end position="377"/>
    </location>
</feature>
<gene>
    <name evidence="3" type="ORF">Cspa_c28220</name>
</gene>
<keyword evidence="4" id="KW-1185">Reference proteome</keyword>
<dbReference type="EMBL" id="CP004121">
    <property type="protein sequence ID" value="AGF56585.1"/>
    <property type="molecule type" value="Genomic_DNA"/>
</dbReference>
<dbReference type="GO" id="GO:0016874">
    <property type="term" value="F:ligase activity"/>
    <property type="evidence" value="ECO:0007669"/>
    <property type="project" value="UniProtKB-KW"/>
</dbReference>
<dbReference type="STRING" id="36745.CLSAP_25750"/>
<dbReference type="HOGENOM" id="CLU_469060_0_0_9"/>
<evidence type="ECO:0000259" key="2">
    <source>
        <dbReference type="PROSITE" id="PS50006"/>
    </source>
</evidence>
<dbReference type="InterPro" id="IPR016135">
    <property type="entry name" value="UBQ-conjugating_enzyme/RWD"/>
</dbReference>
<feature type="transmembrane region" description="Helical" evidence="1">
    <location>
        <begin position="459"/>
        <end position="480"/>
    </location>
</feature>
<dbReference type="AlphaFoldDB" id="M1LU48"/>
<dbReference type="Pfam" id="PF00179">
    <property type="entry name" value="UQ_con"/>
    <property type="match status" value="1"/>
</dbReference>
<dbReference type="Gene3D" id="2.60.200.20">
    <property type="match status" value="1"/>
</dbReference>
<reference evidence="3 4" key="1">
    <citation type="submission" date="2013-02" db="EMBL/GenBank/DDBJ databases">
        <title>Genome sequence of Clostridium saccharoperbutylacetonicum N1-4(HMT).</title>
        <authorList>
            <person name="Poehlein A."/>
            <person name="Daniel R."/>
        </authorList>
    </citation>
    <scope>NUCLEOTIDE SEQUENCE [LARGE SCALE GENOMIC DNA]</scope>
    <source>
        <strain evidence="4">N1-4(HMT)</strain>
    </source>
</reference>
<dbReference type="SMART" id="SM00240">
    <property type="entry name" value="FHA"/>
    <property type="match status" value="1"/>
</dbReference>
<keyword evidence="1" id="KW-0472">Membrane</keyword>
<feature type="transmembrane region" description="Helical" evidence="1">
    <location>
        <begin position="260"/>
        <end position="278"/>
    </location>
</feature>
<dbReference type="RefSeq" id="WP_015392904.1">
    <property type="nucleotide sequence ID" value="NC_020291.1"/>
</dbReference>
<dbReference type="eggNOG" id="COG1716">
    <property type="taxonomic scope" value="Bacteria"/>
</dbReference>
<dbReference type="InterPro" id="IPR000253">
    <property type="entry name" value="FHA_dom"/>
</dbReference>
<keyword evidence="3" id="KW-0436">Ligase</keyword>
<feature type="transmembrane region" description="Helical" evidence="1">
    <location>
        <begin position="397"/>
        <end position="418"/>
    </location>
</feature>
<organism evidence="3 4">
    <name type="scientific">Clostridium saccharoperbutylacetonicum N1-4(HMT)</name>
    <dbReference type="NCBI Taxonomy" id="931276"/>
    <lineage>
        <taxon>Bacteria</taxon>
        <taxon>Bacillati</taxon>
        <taxon>Bacillota</taxon>
        <taxon>Clostridia</taxon>
        <taxon>Eubacteriales</taxon>
        <taxon>Clostridiaceae</taxon>
        <taxon>Clostridium</taxon>
    </lineage>
</organism>
<dbReference type="InterPro" id="IPR008984">
    <property type="entry name" value="SMAD_FHA_dom_sf"/>
</dbReference>
<dbReference type="eggNOG" id="COG5078">
    <property type="taxonomic scope" value="Bacteria"/>
</dbReference>
<dbReference type="Pfam" id="PF00498">
    <property type="entry name" value="FHA"/>
    <property type="match status" value="1"/>
</dbReference>
<dbReference type="Proteomes" id="UP000011728">
    <property type="component" value="Chromosome"/>
</dbReference>
<dbReference type="SUPFAM" id="SSF49879">
    <property type="entry name" value="SMAD/FHA domain"/>
    <property type="match status" value="1"/>
</dbReference>
<accession>M1LU48</accession>
<dbReference type="Gene3D" id="3.10.110.10">
    <property type="entry name" value="Ubiquitin Conjugating Enzyme"/>
    <property type="match status" value="1"/>
</dbReference>
<feature type="transmembrane region" description="Helical" evidence="1">
    <location>
        <begin position="425"/>
        <end position="447"/>
    </location>
</feature>
<dbReference type="CDD" id="cd00195">
    <property type="entry name" value="UBCc_UEV"/>
    <property type="match status" value="1"/>
</dbReference>
<dbReference type="KEGG" id="csr:Cspa_c28220"/>
<keyword evidence="1" id="KW-0812">Transmembrane</keyword>